<evidence type="ECO:0000256" key="1">
    <source>
        <dbReference type="ARBA" id="ARBA00023125"/>
    </source>
</evidence>
<evidence type="ECO:0000256" key="2">
    <source>
        <dbReference type="PROSITE-ProRule" id="PRU00252"/>
    </source>
</evidence>
<reference evidence="4 5" key="1">
    <citation type="submission" date="2018-06" db="EMBL/GenBank/DDBJ databases">
        <title>Sphaerisporangium craniellae sp. nov., isolated from a marine sponge in the South China Sea.</title>
        <authorList>
            <person name="Li L."/>
        </authorList>
    </citation>
    <scope>NUCLEOTIDE SEQUENCE [LARGE SCALE GENOMIC DNA]</scope>
    <source>
        <strain evidence="4 5">CCTCC AA 208026</strain>
    </source>
</reference>
<dbReference type="InterPro" id="IPR012340">
    <property type="entry name" value="NA-bd_OB-fold"/>
</dbReference>
<organism evidence="4 5">
    <name type="scientific">Sphaerisporangium album</name>
    <dbReference type="NCBI Taxonomy" id="509200"/>
    <lineage>
        <taxon>Bacteria</taxon>
        <taxon>Bacillati</taxon>
        <taxon>Actinomycetota</taxon>
        <taxon>Actinomycetes</taxon>
        <taxon>Streptosporangiales</taxon>
        <taxon>Streptosporangiaceae</taxon>
        <taxon>Sphaerisporangium</taxon>
    </lineage>
</organism>
<dbReference type="OrthoDB" id="5186768at2"/>
<dbReference type="Gene3D" id="2.40.50.140">
    <property type="entry name" value="Nucleic acid-binding proteins"/>
    <property type="match status" value="1"/>
</dbReference>
<keyword evidence="5" id="KW-1185">Reference proteome</keyword>
<dbReference type="AlphaFoldDB" id="A0A367FI60"/>
<name>A0A367FI60_9ACTN</name>
<evidence type="ECO:0000313" key="5">
    <source>
        <dbReference type="Proteomes" id="UP000253094"/>
    </source>
</evidence>
<dbReference type="Pfam" id="PF00436">
    <property type="entry name" value="SSB"/>
    <property type="match status" value="1"/>
</dbReference>
<gene>
    <name evidence="4" type="ORF">DQ384_18495</name>
</gene>
<dbReference type="GO" id="GO:0003697">
    <property type="term" value="F:single-stranded DNA binding"/>
    <property type="evidence" value="ECO:0007669"/>
    <property type="project" value="InterPro"/>
</dbReference>
<proteinExistence type="predicted"/>
<keyword evidence="1 2" id="KW-0238">DNA-binding</keyword>
<dbReference type="InterPro" id="IPR000424">
    <property type="entry name" value="Primosome_PriB/ssb"/>
</dbReference>
<dbReference type="Proteomes" id="UP000253094">
    <property type="component" value="Unassembled WGS sequence"/>
</dbReference>
<protein>
    <submittedName>
        <fullName evidence="4">Single-stranded DNA-binding protein</fullName>
    </submittedName>
</protein>
<feature type="region of interest" description="Disordered" evidence="3">
    <location>
        <begin position="118"/>
        <end position="157"/>
    </location>
</feature>
<dbReference type="CDD" id="cd04496">
    <property type="entry name" value="SSB_OBF"/>
    <property type="match status" value="1"/>
</dbReference>
<dbReference type="PROSITE" id="PS50935">
    <property type="entry name" value="SSB"/>
    <property type="match status" value="1"/>
</dbReference>
<comment type="caution">
    <text evidence="4">The sequence shown here is derived from an EMBL/GenBank/DDBJ whole genome shotgun (WGS) entry which is preliminary data.</text>
</comment>
<evidence type="ECO:0000313" key="4">
    <source>
        <dbReference type="EMBL" id="RCG29589.1"/>
    </source>
</evidence>
<accession>A0A367FI60</accession>
<evidence type="ECO:0000256" key="3">
    <source>
        <dbReference type="SAM" id="MobiDB-lite"/>
    </source>
</evidence>
<dbReference type="SUPFAM" id="SSF50249">
    <property type="entry name" value="Nucleic acid-binding proteins"/>
    <property type="match status" value="1"/>
</dbReference>
<sequence length="157" mass="16667">MGPDRGIRRKGDPMEENVAHRNEVTLVGRVSRAPICKELPSGDRVTSWGLAVRRPRGHPSNKKSDGIACVAFGSEVAAVVTEWSVDDVVAVEGALHHRFWRMPGGGSSTYEVEVHRAGRLEPARRSHAAGPPGPPGDDSLGDLTSQAVPSHAATAPL</sequence>
<dbReference type="EMBL" id="QOIL01000010">
    <property type="protein sequence ID" value="RCG29589.1"/>
    <property type="molecule type" value="Genomic_DNA"/>
</dbReference>